<accession>A0A8T2NRM8</accession>
<evidence type="ECO:0000256" key="11">
    <source>
        <dbReference type="PROSITE-ProRule" id="PRU00042"/>
    </source>
</evidence>
<dbReference type="SMART" id="SM00355">
    <property type="entry name" value="ZnF_C2H2"/>
    <property type="match status" value="5"/>
</dbReference>
<comment type="caution">
    <text evidence="14">The sequence shown here is derived from an EMBL/GenBank/DDBJ whole genome shotgun (WGS) entry which is preliminary data.</text>
</comment>
<feature type="domain" description="C2H2-type" evidence="13">
    <location>
        <begin position="556"/>
        <end position="583"/>
    </location>
</feature>
<feature type="compositionally biased region" description="Low complexity" evidence="12">
    <location>
        <begin position="346"/>
        <end position="360"/>
    </location>
</feature>
<dbReference type="PROSITE" id="PS00028">
    <property type="entry name" value="ZINC_FINGER_C2H2_1"/>
    <property type="match status" value="5"/>
</dbReference>
<dbReference type="GO" id="GO:0000978">
    <property type="term" value="F:RNA polymerase II cis-regulatory region sequence-specific DNA binding"/>
    <property type="evidence" value="ECO:0007669"/>
    <property type="project" value="TreeGrafter"/>
</dbReference>
<dbReference type="InterPro" id="IPR036236">
    <property type="entry name" value="Znf_C2H2_sf"/>
</dbReference>
<sequence>MVAVREILLAVGETVSEYKEETDRTHRENENLRRMLRDGRAAVSEPKSGTGESPIDQNPPEQFRLRLDTDLTVDKEERFICEKPKTADWEGMLSGQQSGHTAGSERECSQLGLHSSACGAAESVFTPVCVKQDHDLDSVQPSADLKIHEVNNIEMDVQPTVMADQIKEEPRLMVAVREILEVVGDTVSEYQEETARIHRENESLRRKLREVVLEAETAWTGSAHPLSLSASERRSPIEQRCEQDWSGLREDHEFAGNEEEQELCEQQWDRQKEEELSGIESTCMTEPEMEAELEAEPEPEPECGTPGLKKLALEIALSVVSPSSLNVSHELNAIHMGDDTAPRTQSLSSSELGLPPSLRPAQVKTEPDEGLDFKSEQPAEPGPPPKAKHDTFDPLSNAIISKPSEISGAGTGQTEGPETREAEARLNNVQNESFFIGYRGEKQHCCFQCGKFFSQVCNLKTHLQIHTGERPYTCTWCGKSFTQSADLRRHQRIHTGEKPHRCTWCEKSFTQIGNLKRHLRIHTGERPYCCTLCGKSFNDGDTLKKHKRIHTGERPFHCMHCSKTFTVASSLQNHLRNHLKESKQ</sequence>
<feature type="domain" description="C2H2-type" evidence="13">
    <location>
        <begin position="500"/>
        <end position="527"/>
    </location>
</feature>
<keyword evidence="10" id="KW-0539">Nucleus</keyword>
<dbReference type="FunFam" id="3.30.160.60:FF:000912">
    <property type="entry name" value="Zinc finger protein 660"/>
    <property type="match status" value="1"/>
</dbReference>
<keyword evidence="5 11" id="KW-0863">Zinc-finger</keyword>
<feature type="region of interest" description="Disordered" evidence="12">
    <location>
        <begin position="284"/>
        <end position="305"/>
    </location>
</feature>
<comment type="subcellular location">
    <subcellularLocation>
        <location evidence="1">Nucleus</location>
    </subcellularLocation>
</comment>
<keyword evidence="6" id="KW-0862">Zinc</keyword>
<feature type="compositionally biased region" description="Basic and acidic residues" evidence="12">
    <location>
        <begin position="19"/>
        <end position="40"/>
    </location>
</feature>
<keyword evidence="15" id="KW-1185">Reference proteome</keyword>
<comment type="similarity">
    <text evidence="2">Belongs to the krueppel C2H2-type zinc-finger protein family.</text>
</comment>
<feature type="region of interest" description="Disordered" evidence="12">
    <location>
        <begin position="338"/>
        <end position="421"/>
    </location>
</feature>
<evidence type="ECO:0000256" key="12">
    <source>
        <dbReference type="SAM" id="MobiDB-lite"/>
    </source>
</evidence>
<keyword evidence="8" id="KW-0238">DNA-binding</keyword>
<dbReference type="OrthoDB" id="3437960at2759"/>
<keyword evidence="9" id="KW-0804">Transcription</keyword>
<dbReference type="FunFam" id="3.30.160.60:FF:000446">
    <property type="entry name" value="Zinc finger protein"/>
    <property type="match status" value="1"/>
</dbReference>
<evidence type="ECO:0000313" key="15">
    <source>
        <dbReference type="Proteomes" id="UP000824540"/>
    </source>
</evidence>
<dbReference type="GO" id="GO:0000785">
    <property type="term" value="C:chromatin"/>
    <property type="evidence" value="ECO:0007669"/>
    <property type="project" value="TreeGrafter"/>
</dbReference>
<gene>
    <name evidence="14" type="ORF">JZ751_015095</name>
</gene>
<proteinExistence type="inferred from homology"/>
<dbReference type="Proteomes" id="UP000824540">
    <property type="component" value="Unassembled WGS sequence"/>
</dbReference>
<dbReference type="SUPFAM" id="SSF57667">
    <property type="entry name" value="beta-beta-alpha zinc fingers"/>
    <property type="match status" value="3"/>
</dbReference>
<dbReference type="Pfam" id="PF13894">
    <property type="entry name" value="zf-C2H2_4"/>
    <property type="match status" value="1"/>
</dbReference>
<feature type="domain" description="C2H2-type" evidence="13">
    <location>
        <begin position="444"/>
        <end position="471"/>
    </location>
</feature>
<dbReference type="GO" id="GO:0008270">
    <property type="term" value="F:zinc ion binding"/>
    <property type="evidence" value="ECO:0007669"/>
    <property type="project" value="UniProtKB-KW"/>
</dbReference>
<dbReference type="GO" id="GO:0005667">
    <property type="term" value="C:transcription regulator complex"/>
    <property type="evidence" value="ECO:0007669"/>
    <property type="project" value="TreeGrafter"/>
</dbReference>
<dbReference type="PANTHER" id="PTHR14003">
    <property type="entry name" value="TRANSCRIPTIONAL REPRESSOR PROTEIN YY"/>
    <property type="match status" value="1"/>
</dbReference>
<dbReference type="Pfam" id="PF00096">
    <property type="entry name" value="zf-C2H2"/>
    <property type="match status" value="3"/>
</dbReference>
<evidence type="ECO:0000256" key="5">
    <source>
        <dbReference type="ARBA" id="ARBA00022771"/>
    </source>
</evidence>
<evidence type="ECO:0000256" key="9">
    <source>
        <dbReference type="ARBA" id="ARBA00023163"/>
    </source>
</evidence>
<dbReference type="AlphaFoldDB" id="A0A8T2NRM8"/>
<evidence type="ECO:0000256" key="10">
    <source>
        <dbReference type="ARBA" id="ARBA00023242"/>
    </source>
</evidence>
<evidence type="ECO:0000256" key="3">
    <source>
        <dbReference type="ARBA" id="ARBA00022723"/>
    </source>
</evidence>
<dbReference type="PROSITE" id="PS50157">
    <property type="entry name" value="ZINC_FINGER_C2H2_2"/>
    <property type="match status" value="5"/>
</dbReference>
<feature type="region of interest" description="Disordered" evidence="12">
    <location>
        <begin position="19"/>
        <end position="60"/>
    </location>
</feature>
<evidence type="ECO:0000256" key="7">
    <source>
        <dbReference type="ARBA" id="ARBA00023015"/>
    </source>
</evidence>
<dbReference type="InterPro" id="IPR013087">
    <property type="entry name" value="Znf_C2H2_type"/>
</dbReference>
<evidence type="ECO:0000256" key="6">
    <source>
        <dbReference type="ARBA" id="ARBA00022833"/>
    </source>
</evidence>
<name>A0A8T2NRM8_9TELE</name>
<keyword evidence="3" id="KW-0479">Metal-binding</keyword>
<keyword evidence="7" id="KW-0805">Transcription regulation</keyword>
<evidence type="ECO:0000256" key="1">
    <source>
        <dbReference type="ARBA" id="ARBA00004123"/>
    </source>
</evidence>
<reference evidence="14" key="1">
    <citation type="thesis" date="2021" institute="BYU ScholarsArchive" country="Provo, UT, USA">
        <title>Applications of and Algorithms for Genome Assembly and Genomic Analyses with an Emphasis on Marine Teleosts.</title>
        <authorList>
            <person name="Pickett B.D."/>
        </authorList>
    </citation>
    <scope>NUCLEOTIDE SEQUENCE</scope>
    <source>
        <strain evidence="14">HI-2016</strain>
    </source>
</reference>
<dbReference type="GO" id="GO:0031519">
    <property type="term" value="C:PcG protein complex"/>
    <property type="evidence" value="ECO:0007669"/>
    <property type="project" value="TreeGrafter"/>
</dbReference>
<evidence type="ECO:0000256" key="4">
    <source>
        <dbReference type="ARBA" id="ARBA00022737"/>
    </source>
</evidence>
<evidence type="ECO:0000256" key="8">
    <source>
        <dbReference type="ARBA" id="ARBA00023125"/>
    </source>
</evidence>
<dbReference type="FunFam" id="3.30.160.60:FF:002343">
    <property type="entry name" value="Zinc finger protein 33A"/>
    <property type="match status" value="1"/>
</dbReference>
<protein>
    <recommendedName>
        <fullName evidence="13">C2H2-type domain-containing protein</fullName>
    </recommendedName>
</protein>
<dbReference type="Gene3D" id="3.30.160.60">
    <property type="entry name" value="Classic Zinc Finger"/>
    <property type="match status" value="5"/>
</dbReference>
<feature type="compositionally biased region" description="Acidic residues" evidence="12">
    <location>
        <begin position="287"/>
        <end position="301"/>
    </location>
</feature>
<feature type="domain" description="C2H2-type" evidence="13">
    <location>
        <begin position="472"/>
        <end position="499"/>
    </location>
</feature>
<dbReference type="GO" id="GO:0000981">
    <property type="term" value="F:DNA-binding transcription factor activity, RNA polymerase II-specific"/>
    <property type="evidence" value="ECO:0007669"/>
    <property type="project" value="TreeGrafter"/>
</dbReference>
<evidence type="ECO:0000259" key="13">
    <source>
        <dbReference type="PROSITE" id="PS50157"/>
    </source>
</evidence>
<dbReference type="FunFam" id="3.30.160.60:FF:000690">
    <property type="entry name" value="Zinc finger protein 354C"/>
    <property type="match status" value="1"/>
</dbReference>
<dbReference type="PANTHER" id="PTHR14003:SF23">
    <property type="entry name" value="ZINC FINGER PROTEIN 143"/>
    <property type="match status" value="1"/>
</dbReference>
<evidence type="ECO:0000313" key="14">
    <source>
        <dbReference type="EMBL" id="KAG9342879.1"/>
    </source>
</evidence>
<evidence type="ECO:0000256" key="2">
    <source>
        <dbReference type="ARBA" id="ARBA00006991"/>
    </source>
</evidence>
<keyword evidence="4" id="KW-0677">Repeat</keyword>
<feature type="compositionally biased region" description="Basic and acidic residues" evidence="12">
    <location>
        <begin position="365"/>
        <end position="377"/>
    </location>
</feature>
<dbReference type="EMBL" id="JAFBMS010000025">
    <property type="protein sequence ID" value="KAG9342879.1"/>
    <property type="molecule type" value="Genomic_DNA"/>
</dbReference>
<feature type="domain" description="C2H2-type" evidence="13">
    <location>
        <begin position="528"/>
        <end position="555"/>
    </location>
</feature>
<dbReference type="FunFam" id="3.30.160.60:FF:000862">
    <property type="entry name" value="zinc finger protein 697"/>
    <property type="match status" value="1"/>
</dbReference>
<organism evidence="14 15">
    <name type="scientific">Albula glossodonta</name>
    <name type="common">roundjaw bonefish</name>
    <dbReference type="NCBI Taxonomy" id="121402"/>
    <lineage>
        <taxon>Eukaryota</taxon>
        <taxon>Metazoa</taxon>
        <taxon>Chordata</taxon>
        <taxon>Craniata</taxon>
        <taxon>Vertebrata</taxon>
        <taxon>Euteleostomi</taxon>
        <taxon>Actinopterygii</taxon>
        <taxon>Neopterygii</taxon>
        <taxon>Teleostei</taxon>
        <taxon>Albuliformes</taxon>
        <taxon>Albulidae</taxon>
        <taxon>Albula</taxon>
    </lineage>
</organism>